<protein>
    <submittedName>
        <fullName evidence="1">Uncharacterized protein</fullName>
    </submittedName>
</protein>
<reference evidence="1 2" key="1">
    <citation type="submission" date="2016-11" db="EMBL/GenBank/DDBJ databases">
        <title>Complete Genome Sequence of Bradyrhizobium sp. strain J5, an isolated from soybean nodule in Hokkaido.</title>
        <authorList>
            <person name="Kanehara K."/>
        </authorList>
    </citation>
    <scope>NUCLEOTIDE SEQUENCE [LARGE SCALE GENOMIC DNA]</scope>
    <source>
        <strain evidence="1 2">J5</strain>
    </source>
</reference>
<organism evidence="1 2">
    <name type="scientific">Bradyrhizobium japonicum</name>
    <dbReference type="NCBI Taxonomy" id="375"/>
    <lineage>
        <taxon>Bacteria</taxon>
        <taxon>Pseudomonadati</taxon>
        <taxon>Pseudomonadota</taxon>
        <taxon>Alphaproteobacteria</taxon>
        <taxon>Hyphomicrobiales</taxon>
        <taxon>Nitrobacteraceae</taxon>
        <taxon>Bradyrhizobium</taxon>
    </lineage>
</organism>
<dbReference type="RefSeq" id="WP_167768065.1">
    <property type="nucleotide sequence ID" value="NZ_CP017637.1"/>
</dbReference>
<accession>A0A1L3FD61</accession>
<evidence type="ECO:0000313" key="1">
    <source>
        <dbReference type="EMBL" id="APG11230.1"/>
    </source>
</evidence>
<evidence type="ECO:0000313" key="2">
    <source>
        <dbReference type="Proteomes" id="UP000181962"/>
    </source>
</evidence>
<proteinExistence type="predicted"/>
<dbReference type="EMBL" id="CP017637">
    <property type="protein sequence ID" value="APG11230.1"/>
    <property type="molecule type" value="Genomic_DNA"/>
</dbReference>
<sequence length="50" mass="5339">MSISRNLLFLIIGALVVTAAVLGYNLYQAKKQPDGLQINVGPNGLKIQGK</sequence>
<dbReference type="Proteomes" id="UP000181962">
    <property type="component" value="Chromosome"/>
</dbReference>
<dbReference type="AlphaFoldDB" id="A0A1L3FD61"/>
<gene>
    <name evidence="1" type="ORF">BKD09_23135</name>
</gene>
<name>A0A1L3FD61_BRAJP</name>